<protein>
    <submittedName>
        <fullName evidence="1">Uncharacterized protein</fullName>
    </submittedName>
</protein>
<dbReference type="Proteomes" id="UP001227268">
    <property type="component" value="Unassembled WGS sequence"/>
</dbReference>
<sequence length="504" mass="56545">MASLFKRPSRFLVALVTSVAVITTLLTQYPVRYPRSKPVAVSLADERDGSGYSAAERMLMHGGDCEGWSPPSIIGNGTRKDTGCWKDKWHAQLGSVLENWEEYSKLSMPASEQSDCYTVGTLVGRHGENKRGQIWSITQALDREHYTFLTIYHRDYAGLVKLYSALPDVVTTVWAEDRLVVSCMADPRCRSDFPQGEKDRLRLGDVQGHIPAWKVVTPSYFAVTPAGWKFGQVEGDGFTYNTLSHEWVLSPFPYPGHFHIPLSVEETCMNVSIVPRAERKDEAVILGKLFKYFWAPFLDDIAPPPSEIWADFYKRTGLTPIANAEPLPKDHDLDAFDKTPRGIVDRGPIPIDEYTSEVGHAKMMIGIGSPVISPSPYLALCQGVPVLIPYNGSTPTPSGFNLYKGYTPENMDTFWAAVQKAKDNPIEPYLPDEMRLANVERLTFQFINRNAHALALKIQQHRRRRGLPADAKVLDYQVEKMFSNGWGTRLRADGTVSTSLRNED</sequence>
<proteinExistence type="predicted"/>
<reference evidence="1" key="1">
    <citation type="submission" date="2023-04" db="EMBL/GenBank/DDBJ databases">
        <title>Draft Genome sequencing of Naganishia species isolated from polar environments using Oxford Nanopore Technology.</title>
        <authorList>
            <person name="Leo P."/>
            <person name="Venkateswaran K."/>
        </authorList>
    </citation>
    <scope>NUCLEOTIDE SEQUENCE</scope>
    <source>
        <strain evidence="1">MNA-CCFEE 5423</strain>
    </source>
</reference>
<accession>A0ACC2V471</accession>
<gene>
    <name evidence="1" type="ORF">QFC21_006248</name>
</gene>
<evidence type="ECO:0000313" key="1">
    <source>
        <dbReference type="EMBL" id="KAJ9093875.1"/>
    </source>
</evidence>
<evidence type="ECO:0000313" key="2">
    <source>
        <dbReference type="Proteomes" id="UP001227268"/>
    </source>
</evidence>
<comment type="caution">
    <text evidence="1">The sequence shown here is derived from an EMBL/GenBank/DDBJ whole genome shotgun (WGS) entry which is preliminary data.</text>
</comment>
<keyword evidence="2" id="KW-1185">Reference proteome</keyword>
<dbReference type="EMBL" id="JASBWT010000028">
    <property type="protein sequence ID" value="KAJ9093875.1"/>
    <property type="molecule type" value="Genomic_DNA"/>
</dbReference>
<name>A0ACC2V471_9TREE</name>
<organism evidence="1 2">
    <name type="scientific">Naganishia friedmannii</name>
    <dbReference type="NCBI Taxonomy" id="89922"/>
    <lineage>
        <taxon>Eukaryota</taxon>
        <taxon>Fungi</taxon>
        <taxon>Dikarya</taxon>
        <taxon>Basidiomycota</taxon>
        <taxon>Agaricomycotina</taxon>
        <taxon>Tremellomycetes</taxon>
        <taxon>Filobasidiales</taxon>
        <taxon>Filobasidiaceae</taxon>
        <taxon>Naganishia</taxon>
    </lineage>
</organism>